<dbReference type="GO" id="GO:0031251">
    <property type="term" value="C:PAN complex"/>
    <property type="evidence" value="ECO:0007669"/>
    <property type="project" value="UniProtKB-UniRule"/>
</dbReference>
<feature type="compositionally biased region" description="Low complexity" evidence="7">
    <location>
        <begin position="95"/>
        <end position="107"/>
    </location>
</feature>
<protein>
    <recommendedName>
        <fullName evidence="6">PAN2-PAN3 deadenylation complex subunit PAN3</fullName>
    </recommendedName>
    <alternativeName>
        <fullName evidence="6">PAB1P-dependent poly(A)-specific ribonuclease</fullName>
    </alternativeName>
    <alternativeName>
        <fullName evidence="6">Poly(A)-nuclease deadenylation complex subunit 3</fullName>
        <shortName evidence="6">PAN deadenylation complex subunit 3</shortName>
    </alternativeName>
</protein>
<comment type="domain">
    <text evidence="6">Contains a pseudokinase domain. The protein kinase domain is predicted to be catalytically inactive because some of the residues important for catalytic activity are substituted and it lacks the equivalent of the binding site for a peptide substrate. However, it has retained an ATP-binding site and ATP-binding is required for mRNA degradation, stimulating the activity of the PAN2 nuclease in vitro. The nucleotide-binding site is juxtaposed to the RNase active site of PAN2 in the complex and may actually bind nucleosides of a poly(A) RNA rather than ATP, feeding the poly(A)-tail to the active site of the deadenylase and thus increasing the efficiency with which this distributive enzyme degrades oligo(A) RNAs.</text>
</comment>
<feature type="binding site" evidence="6">
    <location>
        <begin position="434"/>
        <end position="435"/>
    </location>
    <ligand>
        <name>ATP</name>
        <dbReference type="ChEBI" id="CHEBI:30616"/>
    </ligand>
</feature>
<dbReference type="GO" id="GO:0006397">
    <property type="term" value="P:mRNA processing"/>
    <property type="evidence" value="ECO:0007669"/>
    <property type="project" value="UniProtKB-KW"/>
</dbReference>
<dbReference type="Gene3D" id="1.10.510.10">
    <property type="entry name" value="Transferase(Phosphotransferase) domain 1"/>
    <property type="match status" value="2"/>
</dbReference>
<feature type="domain" description="Pan3 C-terminal knob" evidence="8">
    <location>
        <begin position="531"/>
        <end position="668"/>
    </location>
</feature>
<dbReference type="STRING" id="307972.A0A2G8KJX8"/>
<dbReference type="GO" id="GO:0000932">
    <property type="term" value="C:P-body"/>
    <property type="evidence" value="ECO:0007669"/>
    <property type="project" value="UniProtKB-SubCell"/>
</dbReference>
<comment type="caution">
    <text evidence="9">The sequence shown here is derived from an EMBL/GenBank/DDBJ whole genome shotgun (WGS) entry which is preliminary data.</text>
</comment>
<comment type="domain">
    <text evidence="6">The N-terminal zinc finger binds to poly(A) RNA.</text>
</comment>
<keyword evidence="2 6" id="KW-0507">mRNA processing</keyword>
<dbReference type="GO" id="GO:0000289">
    <property type="term" value="P:nuclear-transcribed mRNA poly(A) tail shortening"/>
    <property type="evidence" value="ECO:0007669"/>
    <property type="project" value="UniProtKB-UniRule"/>
</dbReference>
<name>A0A2G8KJX8_STIJA</name>
<keyword evidence="5 6" id="KW-0175">Coiled coil</keyword>
<keyword evidence="10" id="KW-1185">Reference proteome</keyword>
<dbReference type="EMBL" id="MRZV01000533">
    <property type="protein sequence ID" value="PIK48258.1"/>
    <property type="molecule type" value="Genomic_DNA"/>
</dbReference>
<evidence type="ECO:0000256" key="5">
    <source>
        <dbReference type="ARBA" id="ARBA00023054"/>
    </source>
</evidence>
<dbReference type="FunFam" id="1.10.287.3700:FF:000001">
    <property type="entry name" value="PAN2-PAN3 deadenylation complex subunit PAN3"/>
    <property type="match status" value="1"/>
</dbReference>
<dbReference type="FunFam" id="1.20.5.5160:FF:000002">
    <property type="entry name" value="PAN2-PAN3 deadenylation complex subunit PAN3"/>
    <property type="match status" value="1"/>
</dbReference>
<evidence type="ECO:0000256" key="2">
    <source>
        <dbReference type="ARBA" id="ARBA00022664"/>
    </source>
</evidence>
<evidence type="ECO:0000256" key="7">
    <source>
        <dbReference type="SAM" id="MobiDB-lite"/>
    </source>
</evidence>
<comment type="function">
    <text evidence="6">Regulatory subunit of the poly(A)-nuclease (PAN) deadenylation complex, one of two cytoplasmic mRNA deadenylases involved in general and miRNA-mediated mRNA turnover. PAN specifically shortens poly(A) tails of RNA and the activity is stimulated by poly(A)-binding protein (PABP). PAN deadenylation is followed by rapid degradation of the shortened mRNA tails by the CCR4-NOT complex. Deadenylated mRNAs are then degraded by two alternative mechanisms, namely exosome-mediated 3'-5' exonucleolytic degradation, or deadenlyation-dependent mRNA decaping and subsequent 5'-3' exonucleolytic degradation by XRN1. PAN3 acts as a positive regulator for PAN activity, recruiting the catalytic subunit PAN2 to mRNA via its interaction with RNA and PABP, and to miRNA targets via its interaction with GW182 family proteins.</text>
</comment>
<comment type="caution">
    <text evidence="6">Lacks conserved residue(s) required for the propagation of feature annotation.</text>
</comment>
<dbReference type="Gene3D" id="1.10.287.3700">
    <property type="match status" value="1"/>
</dbReference>
<comment type="domain">
    <text evidence="6">The pseudokinase domain, the coiled-coil (CC), and C-terminal knob domain (CK) form a structural unit (PKC) that forms an extensive high-affinity interaction surface for PAN2.</text>
</comment>
<dbReference type="Gene3D" id="1.20.5.5160">
    <property type="match status" value="1"/>
</dbReference>
<evidence type="ECO:0000256" key="6">
    <source>
        <dbReference type="HAMAP-Rule" id="MF_03181"/>
    </source>
</evidence>
<comment type="subunit">
    <text evidence="6">Homodimer. Forms a heterotrimer with a catalytic subunit PAN2 to form the poly(A)-nuclease (PAN) deadenylation complex. Interacts (via PAM-2 motif) with poly(A)-binding protein (via PABC domain), conferring substrate specificity of the enzyme complex.</text>
</comment>
<dbReference type="GO" id="GO:0010606">
    <property type="term" value="P:positive regulation of cytoplasmic mRNA processing body assembly"/>
    <property type="evidence" value="ECO:0007669"/>
    <property type="project" value="UniProtKB-UniRule"/>
</dbReference>
<evidence type="ECO:0000256" key="4">
    <source>
        <dbReference type="ARBA" id="ARBA00022840"/>
    </source>
</evidence>
<keyword evidence="3 6" id="KW-0547">Nucleotide-binding</keyword>
<evidence type="ECO:0000256" key="1">
    <source>
        <dbReference type="ARBA" id="ARBA00022490"/>
    </source>
</evidence>
<dbReference type="Proteomes" id="UP000230750">
    <property type="component" value="Unassembled WGS sequence"/>
</dbReference>
<accession>A0A2G8KJX8</accession>
<feature type="region of interest" description="Knob domain" evidence="6">
    <location>
        <begin position="579"/>
        <end position="683"/>
    </location>
</feature>
<dbReference type="AlphaFoldDB" id="A0A2G8KJX8"/>
<proteinExistence type="inferred from homology"/>
<comment type="subcellular location">
    <subcellularLocation>
        <location evidence="6">Cytoplasm</location>
        <location evidence="6">P-body</location>
    </subcellularLocation>
</comment>
<dbReference type="PANTHER" id="PTHR12272:SF11">
    <property type="entry name" value="PAN2-PAN3 DEADENYLATION COMPLEX SUBUNIT PAN3"/>
    <property type="match status" value="1"/>
</dbReference>
<gene>
    <name evidence="6" type="primary">PAN3</name>
    <name evidence="9" type="ORF">BSL78_14902</name>
</gene>
<evidence type="ECO:0000259" key="8">
    <source>
        <dbReference type="Pfam" id="PF18101"/>
    </source>
</evidence>
<comment type="similarity">
    <text evidence="6">Belongs to the protein kinase superfamily. PAN3 family.</text>
</comment>
<evidence type="ECO:0000313" key="9">
    <source>
        <dbReference type="EMBL" id="PIK48258.1"/>
    </source>
</evidence>
<dbReference type="GO" id="GO:0005524">
    <property type="term" value="F:ATP binding"/>
    <property type="evidence" value="ECO:0007669"/>
    <property type="project" value="UniProtKB-UniRule"/>
</dbReference>
<feature type="binding site" evidence="6">
    <location>
        <position position="348"/>
    </location>
    <ligand>
        <name>ATP</name>
        <dbReference type="ChEBI" id="CHEBI:30616"/>
    </ligand>
</feature>
<keyword evidence="4 6" id="KW-0067">ATP-binding</keyword>
<feature type="coiled-coil region" evidence="6">
    <location>
        <begin position="540"/>
        <end position="578"/>
    </location>
</feature>
<evidence type="ECO:0000256" key="3">
    <source>
        <dbReference type="ARBA" id="ARBA00022741"/>
    </source>
</evidence>
<feature type="region of interest" description="Disordered" evidence="7">
    <location>
        <begin position="1"/>
        <end position="27"/>
    </location>
</feature>
<evidence type="ECO:0000313" key="10">
    <source>
        <dbReference type="Proteomes" id="UP000230750"/>
    </source>
</evidence>
<organism evidence="9 10">
    <name type="scientific">Stichopus japonicus</name>
    <name type="common">Sea cucumber</name>
    <dbReference type="NCBI Taxonomy" id="307972"/>
    <lineage>
        <taxon>Eukaryota</taxon>
        <taxon>Metazoa</taxon>
        <taxon>Echinodermata</taxon>
        <taxon>Eleutherozoa</taxon>
        <taxon>Echinozoa</taxon>
        <taxon>Holothuroidea</taxon>
        <taxon>Aspidochirotacea</taxon>
        <taxon>Aspidochirotida</taxon>
        <taxon>Stichopodidae</taxon>
        <taxon>Apostichopus</taxon>
    </lineage>
</organism>
<dbReference type="HAMAP" id="MF_03181">
    <property type="entry name" value="PAN3"/>
    <property type="match status" value="1"/>
</dbReference>
<dbReference type="GO" id="GO:0008143">
    <property type="term" value="F:poly(A) binding"/>
    <property type="evidence" value="ECO:0007669"/>
    <property type="project" value="TreeGrafter"/>
</dbReference>
<keyword evidence="1 6" id="KW-0963">Cytoplasm</keyword>
<dbReference type="OrthoDB" id="204958at2759"/>
<dbReference type="SUPFAM" id="SSF56112">
    <property type="entry name" value="Protein kinase-like (PK-like)"/>
    <property type="match status" value="1"/>
</dbReference>
<dbReference type="InterPro" id="IPR030844">
    <property type="entry name" value="PAN3"/>
</dbReference>
<dbReference type="InterPro" id="IPR011009">
    <property type="entry name" value="Kinase-like_dom_sf"/>
</dbReference>
<dbReference type="InterPro" id="IPR041332">
    <property type="entry name" value="Pan3_CK"/>
</dbReference>
<sequence length="683" mass="75501">MADPHMAPEHFFTAPFDSDSFGPPTSKLQTLMQRSQSVGTGLANYAPQPGQPPPDAHMYSMPSMDSSGMVANQVLPGSFAAMSIADTRNIDRQTPSSSGPFTSASPSMHTPRTAPTPVAYPPRAEILPSARNVRDANVLTPSVPEFVPRRVSVTVTTTAGKLATSESYLAGSLSAGASPKHSPGSSPILRRRDLASIPAPLDLASPSQQQQQQFKQPRLENIGGTTYFITDDQLVPGAHPAQDEVFPNYHVYPSVPPSVAYAKSKSDFPSFFASDDIKLDLIQRHLQALAHIDASKYPDLPSEVDNYTSLYPLEPAVKNPMDKTSTFGFTSACYKAVNKKDGKLYCLRRIHGFKVSNTQWMVLVDKWKKLQHSNIVSLREVFSTKAFGEHCMNGPIMPSRLLPEGVIWTYVIQLSAALRTIHSSELACRVMDPTKILLKGKSRILVNCVGIFDVLTYDSNQSSPMTMIPHYQQEDLISLGKVILALACNSVQAIQRQHIQSSMELVAQHYSSDLKNLIIYLLTSQPRPRSVNDIMPLIGARFYTQLDSAQMYNDVLENELSKELHNGRLFRLVSKLGVINERPEFNGDVSWSETGDRYLLKLFRDYLFHQVTPEGAPWVDLAHIVQSLNKLDAGVDEKVCLASRDEQNVLIVTYTDLKRIFMSTFGEITQAAQLANEQMAGQG</sequence>
<feature type="region of interest" description="Disordered" evidence="7">
    <location>
        <begin position="90"/>
        <end position="122"/>
    </location>
</feature>
<dbReference type="PANTHER" id="PTHR12272">
    <property type="entry name" value="DEADENYLATION COMPLEX SUBUNIT PAN3"/>
    <property type="match status" value="1"/>
</dbReference>
<dbReference type="Pfam" id="PF18101">
    <property type="entry name" value="Pan3_CK"/>
    <property type="match status" value="1"/>
</dbReference>
<reference evidence="9 10" key="1">
    <citation type="journal article" date="2017" name="PLoS Biol.">
        <title>The sea cucumber genome provides insights into morphological evolution and visceral regeneration.</title>
        <authorList>
            <person name="Zhang X."/>
            <person name="Sun L."/>
            <person name="Yuan J."/>
            <person name="Sun Y."/>
            <person name="Gao Y."/>
            <person name="Zhang L."/>
            <person name="Li S."/>
            <person name="Dai H."/>
            <person name="Hamel J.F."/>
            <person name="Liu C."/>
            <person name="Yu Y."/>
            <person name="Liu S."/>
            <person name="Lin W."/>
            <person name="Guo K."/>
            <person name="Jin S."/>
            <person name="Xu P."/>
            <person name="Storey K.B."/>
            <person name="Huan P."/>
            <person name="Zhang T."/>
            <person name="Zhou Y."/>
            <person name="Zhang J."/>
            <person name="Lin C."/>
            <person name="Li X."/>
            <person name="Xing L."/>
            <person name="Huo D."/>
            <person name="Sun M."/>
            <person name="Wang L."/>
            <person name="Mercier A."/>
            <person name="Li F."/>
            <person name="Yang H."/>
            <person name="Xiang J."/>
        </authorList>
    </citation>
    <scope>NUCLEOTIDE SEQUENCE [LARGE SCALE GENOMIC DNA]</scope>
    <source>
        <strain evidence="9">Shaxun</strain>
        <tissue evidence="9">Muscle</tissue>
    </source>
</reference>